<evidence type="ECO:0000313" key="3">
    <source>
        <dbReference type="Proteomes" id="UP000663881"/>
    </source>
</evidence>
<feature type="non-terminal residue" evidence="2">
    <location>
        <position position="98"/>
    </location>
</feature>
<protein>
    <submittedName>
        <fullName evidence="2">Uncharacterized protein</fullName>
    </submittedName>
</protein>
<comment type="caution">
    <text evidence="2">The sequence shown here is derived from an EMBL/GenBank/DDBJ whole genome shotgun (WGS) entry which is preliminary data.</text>
</comment>
<feature type="transmembrane region" description="Helical" evidence="1">
    <location>
        <begin position="66"/>
        <end position="87"/>
    </location>
</feature>
<gene>
    <name evidence="2" type="ORF">OKA104_LOCUS52551</name>
</gene>
<dbReference type="EMBL" id="CAJOAY010030795">
    <property type="protein sequence ID" value="CAF4421540.1"/>
    <property type="molecule type" value="Genomic_DNA"/>
</dbReference>
<organism evidence="2 3">
    <name type="scientific">Adineta steineri</name>
    <dbReference type="NCBI Taxonomy" id="433720"/>
    <lineage>
        <taxon>Eukaryota</taxon>
        <taxon>Metazoa</taxon>
        <taxon>Spiralia</taxon>
        <taxon>Gnathifera</taxon>
        <taxon>Rotifera</taxon>
        <taxon>Eurotatoria</taxon>
        <taxon>Bdelloidea</taxon>
        <taxon>Adinetida</taxon>
        <taxon>Adinetidae</taxon>
        <taxon>Adineta</taxon>
    </lineage>
</organism>
<keyword evidence="1" id="KW-0812">Transmembrane</keyword>
<accession>A0A820QMD0</accession>
<feature type="non-terminal residue" evidence="2">
    <location>
        <position position="1"/>
    </location>
</feature>
<dbReference type="Proteomes" id="UP000663881">
    <property type="component" value="Unassembled WGS sequence"/>
</dbReference>
<reference evidence="2" key="1">
    <citation type="submission" date="2021-02" db="EMBL/GenBank/DDBJ databases">
        <authorList>
            <person name="Nowell W R."/>
        </authorList>
    </citation>
    <scope>NUCLEOTIDE SEQUENCE</scope>
</reference>
<evidence type="ECO:0000256" key="1">
    <source>
        <dbReference type="SAM" id="Phobius"/>
    </source>
</evidence>
<dbReference type="AlphaFoldDB" id="A0A820QMD0"/>
<name>A0A820QMD0_9BILA</name>
<keyword evidence="1" id="KW-0472">Membrane</keyword>
<proteinExistence type="predicted"/>
<keyword evidence="1" id="KW-1133">Transmembrane helix</keyword>
<sequence>CPNIIYFLAKLYQSRKKRINVGLPQSSIELATIESAKTSVDRMQDDCNITTDPQPINSFSTLLRGIMFGIFLLILMVMAIIITSICLNRQNKNNGSLT</sequence>
<evidence type="ECO:0000313" key="2">
    <source>
        <dbReference type="EMBL" id="CAF4421540.1"/>
    </source>
</evidence>